<dbReference type="KEGG" id="bor:COCMIDRAFT_40039"/>
<dbReference type="InterPro" id="IPR028009">
    <property type="entry name" value="ESCO_Acetyltransf_dom"/>
</dbReference>
<evidence type="ECO:0008006" key="15">
    <source>
        <dbReference type="Google" id="ProtNLM"/>
    </source>
</evidence>
<evidence type="ECO:0000256" key="8">
    <source>
        <dbReference type="ARBA" id="ARBA00023306"/>
    </source>
</evidence>
<evidence type="ECO:0000256" key="2">
    <source>
        <dbReference type="ARBA" id="ARBA00005816"/>
    </source>
</evidence>
<evidence type="ECO:0000256" key="6">
    <source>
        <dbReference type="ARBA" id="ARBA00022833"/>
    </source>
</evidence>
<keyword evidence="14" id="KW-1185">Reference proteome</keyword>
<keyword evidence="3" id="KW-0808">Transferase</keyword>
<gene>
    <name evidence="13" type="ORF">COCMIDRAFT_40039</name>
</gene>
<sequence>MICVVEIAQCRASSAHIPGHILKGDDLGPTRKDDYQTVRVRKDKQAKDLPLPPLLDPLVLEQRSRFEQRKERPNVANFTSSQKRLWENPFAHALASPVRQCRSTLISLPVAFLTSLHPRPHPTTQDPWLLPVSLTTDTKHLGPPYRFLGRQLVAAQLGKNKAWEKGVSARMREKLGAHNLKSMVWREDMSDFILEIMRKRLSDGLTWYFGFRGRLVPVLSPRSEDIEDIEDVSCVLIFRSLRTRANDIKARSDENKAELEKWSSYFAKSFASKLDPHAAPGVTHTSPHWYSGPIVPRMQPRLHFPELEFHVTTWRGKKVAVYSLSDLLGEEQAQVLVEGSKYVNEKCILLMQAQAYPDFSKHRMLLKLPEKTPPHILVKRCPFLSQFSNTHLVNPCNTSVMKVVRTYSRQNKRSICDEPPTKRRRVETAVQSIETEVLIPPPAVPTIKQPSPVCNESSPLPSSPKESPAIFSDALARSSPPSSPAPRSSPPPVQKRRPVFSIFKKQSKATIASKEPLIERNQNAQSPPKSPSKKKPMVQMQLDLASETRKTCKTCGMQYIPSNLEDAALHKKFHATNLGGMDFTKALVQRLRKNEIWSGSDGSFIAVVGRKDALLLRSRASDVLKIVNTELAAVPISDEELWSQKCQPTSTDTLIGEAVSTEAEKPVTDKLKPALVDRFKVYLYIRGSKCVGACLAERIWEAFQALDPDAVSEQSCKLPDTAQSSSISISNESDPAILGISRIWTSNQHRKKGIATRLLECARANFLYGMRIEKANVAFSQPTESGGNLARKWFGSQAGWHVYID</sequence>
<keyword evidence="8" id="KW-0131">Cell cycle</keyword>
<dbReference type="PANTHER" id="PTHR45884">
    <property type="entry name" value="N-ACETYLTRANSFERASE ECO"/>
    <property type="match status" value="1"/>
</dbReference>
<feature type="domain" description="N-acetyltransferase ESCO zinc-finger" evidence="11">
    <location>
        <begin position="539"/>
        <end position="575"/>
    </location>
</feature>
<evidence type="ECO:0000259" key="11">
    <source>
        <dbReference type="Pfam" id="PF13878"/>
    </source>
</evidence>
<dbReference type="GO" id="GO:0007064">
    <property type="term" value="P:mitotic sister chromatid cohesion"/>
    <property type="evidence" value="ECO:0007669"/>
    <property type="project" value="TreeGrafter"/>
</dbReference>
<reference evidence="13 14" key="1">
    <citation type="journal article" date="2013" name="PLoS Genet.">
        <title>Comparative genome structure, secondary metabolite, and effector coding capacity across Cochliobolus pathogens.</title>
        <authorList>
            <person name="Condon B.J."/>
            <person name="Leng Y."/>
            <person name="Wu D."/>
            <person name="Bushley K.E."/>
            <person name="Ohm R.A."/>
            <person name="Otillar R."/>
            <person name="Martin J."/>
            <person name="Schackwitz W."/>
            <person name="Grimwood J."/>
            <person name="MohdZainudin N."/>
            <person name="Xue C."/>
            <person name="Wang R."/>
            <person name="Manning V.A."/>
            <person name="Dhillon B."/>
            <person name="Tu Z.J."/>
            <person name="Steffenson B.J."/>
            <person name="Salamov A."/>
            <person name="Sun H."/>
            <person name="Lowry S."/>
            <person name="LaButti K."/>
            <person name="Han J."/>
            <person name="Copeland A."/>
            <person name="Lindquist E."/>
            <person name="Barry K."/>
            <person name="Schmutz J."/>
            <person name="Baker S.E."/>
            <person name="Ciuffetti L.M."/>
            <person name="Grigoriev I.V."/>
            <person name="Zhong S."/>
            <person name="Turgeon B.G."/>
        </authorList>
    </citation>
    <scope>NUCLEOTIDE SEQUENCE [LARGE SCALE GENOMIC DNA]</scope>
    <source>
        <strain evidence="13 14">ATCC 44560</strain>
    </source>
</reference>
<keyword evidence="9" id="KW-0012">Acyltransferase</keyword>
<comment type="subcellular location">
    <subcellularLocation>
        <location evidence="1">Nucleus</location>
    </subcellularLocation>
</comment>
<keyword evidence="5" id="KW-0863">Zinc-finger</keyword>
<dbReference type="GO" id="GO:0061733">
    <property type="term" value="F:protein-lysine-acetyltransferase activity"/>
    <property type="evidence" value="ECO:0007669"/>
    <property type="project" value="TreeGrafter"/>
</dbReference>
<evidence type="ECO:0000256" key="7">
    <source>
        <dbReference type="ARBA" id="ARBA00023242"/>
    </source>
</evidence>
<dbReference type="GO" id="GO:0000785">
    <property type="term" value="C:chromatin"/>
    <property type="evidence" value="ECO:0007669"/>
    <property type="project" value="TreeGrafter"/>
</dbReference>
<evidence type="ECO:0000256" key="9">
    <source>
        <dbReference type="ARBA" id="ARBA00023315"/>
    </source>
</evidence>
<dbReference type="PANTHER" id="PTHR45884:SF2">
    <property type="entry name" value="N-ACETYLTRANSFERASE ECO"/>
    <property type="match status" value="1"/>
</dbReference>
<evidence type="ECO:0000256" key="10">
    <source>
        <dbReference type="SAM" id="MobiDB-lite"/>
    </source>
</evidence>
<dbReference type="EMBL" id="KI964084">
    <property type="protein sequence ID" value="EUC41832.1"/>
    <property type="molecule type" value="Genomic_DNA"/>
</dbReference>
<dbReference type="Pfam" id="PF13878">
    <property type="entry name" value="zf-C2H2_3"/>
    <property type="match status" value="1"/>
</dbReference>
<accession>W6YQX0</accession>
<dbReference type="eggNOG" id="KOG3014">
    <property type="taxonomic scope" value="Eukaryota"/>
</dbReference>
<protein>
    <recommendedName>
        <fullName evidence="15">N-acetyltransferase ECO1</fullName>
    </recommendedName>
</protein>
<evidence type="ECO:0000256" key="1">
    <source>
        <dbReference type="ARBA" id="ARBA00004123"/>
    </source>
</evidence>
<feature type="domain" description="N-acetyltransferase ESCO acetyl-transferase" evidence="12">
    <location>
        <begin position="735"/>
        <end position="803"/>
    </location>
</feature>
<dbReference type="OrthoDB" id="3363286at2759"/>
<dbReference type="STRING" id="930090.W6YQX0"/>
<dbReference type="Proteomes" id="UP000054032">
    <property type="component" value="Unassembled WGS sequence"/>
</dbReference>
<dbReference type="Pfam" id="PF13880">
    <property type="entry name" value="Acetyltransf_13"/>
    <property type="match status" value="1"/>
</dbReference>
<dbReference type="AlphaFoldDB" id="W6YQX0"/>
<dbReference type="HOGENOM" id="CLU_349826_0_0_1"/>
<evidence type="ECO:0000313" key="13">
    <source>
        <dbReference type="EMBL" id="EUC41832.1"/>
    </source>
</evidence>
<dbReference type="InterPro" id="IPR028005">
    <property type="entry name" value="AcTrfase_ESCO_Znf_dom"/>
</dbReference>
<comment type="similarity">
    <text evidence="2">Belongs to the acetyltransferase family. ECO subfamily.</text>
</comment>
<evidence type="ECO:0000259" key="12">
    <source>
        <dbReference type="Pfam" id="PF13880"/>
    </source>
</evidence>
<dbReference type="GO" id="GO:0005634">
    <property type="term" value="C:nucleus"/>
    <property type="evidence" value="ECO:0007669"/>
    <property type="project" value="UniProtKB-SubCell"/>
</dbReference>
<evidence type="ECO:0000256" key="3">
    <source>
        <dbReference type="ARBA" id="ARBA00022679"/>
    </source>
</evidence>
<feature type="region of interest" description="Disordered" evidence="10">
    <location>
        <begin position="441"/>
        <end position="537"/>
    </location>
</feature>
<dbReference type="RefSeq" id="XP_007691648.1">
    <property type="nucleotide sequence ID" value="XM_007693458.1"/>
</dbReference>
<evidence type="ECO:0000313" key="14">
    <source>
        <dbReference type="Proteomes" id="UP000054032"/>
    </source>
</evidence>
<organism evidence="13 14">
    <name type="scientific">Bipolaris oryzae ATCC 44560</name>
    <dbReference type="NCBI Taxonomy" id="930090"/>
    <lineage>
        <taxon>Eukaryota</taxon>
        <taxon>Fungi</taxon>
        <taxon>Dikarya</taxon>
        <taxon>Ascomycota</taxon>
        <taxon>Pezizomycotina</taxon>
        <taxon>Dothideomycetes</taxon>
        <taxon>Pleosporomycetidae</taxon>
        <taxon>Pleosporales</taxon>
        <taxon>Pleosporineae</taxon>
        <taxon>Pleosporaceae</taxon>
        <taxon>Bipolaris</taxon>
    </lineage>
</organism>
<dbReference type="GO" id="GO:0008270">
    <property type="term" value="F:zinc ion binding"/>
    <property type="evidence" value="ECO:0007669"/>
    <property type="project" value="UniProtKB-KW"/>
</dbReference>
<keyword evidence="6" id="KW-0862">Zinc</keyword>
<evidence type="ECO:0000256" key="5">
    <source>
        <dbReference type="ARBA" id="ARBA00022771"/>
    </source>
</evidence>
<dbReference type="GeneID" id="19123798"/>
<keyword evidence="4" id="KW-0479">Metal-binding</keyword>
<proteinExistence type="inferred from homology"/>
<keyword evidence="7" id="KW-0539">Nucleus</keyword>
<feature type="compositionally biased region" description="Low complexity" evidence="10">
    <location>
        <begin position="456"/>
        <end position="468"/>
    </location>
</feature>
<evidence type="ECO:0000256" key="4">
    <source>
        <dbReference type="ARBA" id="ARBA00022723"/>
    </source>
</evidence>
<name>W6YQX0_COCMI</name>
<feature type="compositionally biased region" description="Pro residues" evidence="10">
    <location>
        <begin position="481"/>
        <end position="493"/>
    </location>
</feature>